<protein>
    <submittedName>
        <fullName evidence="1">Uncharacterized protein</fullName>
    </submittedName>
</protein>
<dbReference type="Proteomes" id="UP000219068">
    <property type="component" value="Unassembled WGS sequence"/>
</dbReference>
<gene>
    <name evidence="1" type="ORF">SAMN05428964_105119</name>
</gene>
<dbReference type="AlphaFoldDB" id="A0A285TRX0"/>
<evidence type="ECO:0000313" key="1">
    <source>
        <dbReference type="EMBL" id="SOC26454.1"/>
    </source>
</evidence>
<sequence>MKDQIVSSSILTKHGRWDPEFIIPVSQVDQLFERLRSETADVSRVKDALLALPLGVKRYLSELIGKPTGTGPEKKLDQLIRRNPLVCKAYLLDKQAEFRADMEQKQAQERAELAALHVEQAEAFNSI</sequence>
<dbReference type="RefSeq" id="WP_097052692.1">
    <property type="nucleotide sequence ID" value="NZ_OBMM01000005.1"/>
</dbReference>
<dbReference type="EMBL" id="OBMM01000005">
    <property type="protein sequence ID" value="SOC26454.1"/>
    <property type="molecule type" value="Genomic_DNA"/>
</dbReference>
<reference evidence="1 2" key="1">
    <citation type="submission" date="2017-08" db="EMBL/GenBank/DDBJ databases">
        <authorList>
            <person name="de Groot N.N."/>
        </authorList>
    </citation>
    <scope>NUCLEOTIDE SEQUENCE [LARGE SCALE GENOMIC DNA]</scope>
    <source>
        <strain evidence="1 2">USBA 78</strain>
    </source>
</reference>
<name>A0A285TRX0_9PROT</name>
<accession>A0A285TRX0</accession>
<proteinExistence type="predicted"/>
<organism evidence="1 2">
    <name type="scientific">Thalassospira xiamenensis</name>
    <dbReference type="NCBI Taxonomy" id="220697"/>
    <lineage>
        <taxon>Bacteria</taxon>
        <taxon>Pseudomonadati</taxon>
        <taxon>Pseudomonadota</taxon>
        <taxon>Alphaproteobacteria</taxon>
        <taxon>Rhodospirillales</taxon>
        <taxon>Thalassospiraceae</taxon>
        <taxon>Thalassospira</taxon>
    </lineage>
</organism>
<evidence type="ECO:0000313" key="2">
    <source>
        <dbReference type="Proteomes" id="UP000219068"/>
    </source>
</evidence>